<organism evidence="9 11">
    <name type="scientific">Bursaphelenchus xylophilus</name>
    <name type="common">Pinewood nematode worm</name>
    <name type="synonym">Aphelenchoides xylophilus</name>
    <dbReference type="NCBI Taxonomy" id="6326"/>
    <lineage>
        <taxon>Eukaryota</taxon>
        <taxon>Metazoa</taxon>
        <taxon>Ecdysozoa</taxon>
        <taxon>Nematoda</taxon>
        <taxon>Chromadorea</taxon>
        <taxon>Rhabditida</taxon>
        <taxon>Tylenchina</taxon>
        <taxon>Tylenchomorpha</taxon>
        <taxon>Aphelenchoidea</taxon>
        <taxon>Aphelenchoididae</taxon>
        <taxon>Bursaphelenchus</taxon>
    </lineage>
</organism>
<evidence type="ECO:0000313" key="11">
    <source>
        <dbReference type="WBParaSite" id="BXY_0808600.1"/>
    </source>
</evidence>
<keyword evidence="2 7" id="KW-0812">Transmembrane</keyword>
<dbReference type="eggNOG" id="KOG2521">
    <property type="taxonomic scope" value="Eukaryota"/>
</dbReference>
<accession>A0A1I7S502</accession>
<dbReference type="OrthoDB" id="77878at2759"/>
<dbReference type="EMBL" id="CAJFCV020000004">
    <property type="protein sequence ID" value="CAG9117553.1"/>
    <property type="molecule type" value="Genomic_DNA"/>
</dbReference>
<dbReference type="EMBL" id="CAJFDI010000004">
    <property type="protein sequence ID" value="CAD5227352.1"/>
    <property type="molecule type" value="Genomic_DNA"/>
</dbReference>
<evidence type="ECO:0000256" key="4">
    <source>
        <dbReference type="ARBA" id="ARBA00023136"/>
    </source>
</evidence>
<evidence type="ECO:0000256" key="3">
    <source>
        <dbReference type="ARBA" id="ARBA00022989"/>
    </source>
</evidence>
<keyword evidence="5" id="KW-0539">Nucleus</keyword>
<dbReference type="AlphaFoldDB" id="A0A1I7S502"/>
<evidence type="ECO:0000313" key="9">
    <source>
        <dbReference type="Proteomes" id="UP000095284"/>
    </source>
</evidence>
<evidence type="ECO:0000256" key="1">
    <source>
        <dbReference type="ARBA" id="ARBA00007387"/>
    </source>
</evidence>
<evidence type="ECO:0000256" key="2">
    <source>
        <dbReference type="ARBA" id="ARBA00022692"/>
    </source>
</evidence>
<dbReference type="GO" id="GO:0005640">
    <property type="term" value="C:nuclear outer membrane"/>
    <property type="evidence" value="ECO:0007669"/>
    <property type="project" value="UniProtKB-SubCell"/>
</dbReference>
<reference evidence="8" key="2">
    <citation type="submission" date="2020-09" db="EMBL/GenBank/DDBJ databases">
        <authorList>
            <person name="Kikuchi T."/>
        </authorList>
    </citation>
    <scope>NUCLEOTIDE SEQUENCE</scope>
    <source>
        <strain evidence="8">Ka4C1</strain>
    </source>
</reference>
<keyword evidence="10" id="KW-1185">Reference proteome</keyword>
<keyword evidence="4 7" id="KW-0472">Membrane</keyword>
<evidence type="ECO:0000256" key="5">
    <source>
        <dbReference type="ARBA" id="ARBA00023242"/>
    </source>
</evidence>
<dbReference type="Proteomes" id="UP000582659">
    <property type="component" value="Unassembled WGS sequence"/>
</dbReference>
<evidence type="ECO:0000313" key="10">
    <source>
        <dbReference type="Proteomes" id="UP000659654"/>
    </source>
</evidence>
<dbReference type="Proteomes" id="UP000095284">
    <property type="component" value="Unplaced"/>
</dbReference>
<dbReference type="Pfam" id="PF05705">
    <property type="entry name" value="DUF829"/>
    <property type="match status" value="1"/>
</dbReference>
<protein>
    <submittedName>
        <fullName evidence="8">(pine wood nematode) hypothetical protein</fullName>
    </submittedName>
</protein>
<evidence type="ECO:0000313" key="8">
    <source>
        <dbReference type="EMBL" id="CAD5227352.1"/>
    </source>
</evidence>
<dbReference type="WBParaSite" id="BXY_0808600.1">
    <property type="protein sequence ID" value="BXY_0808600.1"/>
    <property type="gene ID" value="BXY_0808600"/>
</dbReference>
<reference evidence="11" key="1">
    <citation type="submission" date="2016-11" db="UniProtKB">
        <authorList>
            <consortium name="WormBaseParasite"/>
        </authorList>
    </citation>
    <scope>IDENTIFICATION</scope>
</reference>
<dbReference type="SUPFAM" id="SSF53474">
    <property type="entry name" value="alpha/beta-Hydrolases"/>
    <property type="match status" value="1"/>
</dbReference>
<dbReference type="Proteomes" id="UP000659654">
    <property type="component" value="Unassembled WGS sequence"/>
</dbReference>
<evidence type="ECO:0000256" key="6">
    <source>
        <dbReference type="ARBA" id="ARBA00034303"/>
    </source>
</evidence>
<sequence>MWDKLNTNPITQNVKVFQFNYRVSYPEEAVIFYENTFLPRAKQDELPIIFHTFSNNGAAALMTLWGSMEKSNPEIKKRIKGILFDSGPAPIVTILPWARAFYSTQIPAKYQSSFTYFLSLVVFVPFVALRNLYVVLRDLLQPGYRASRDAFIGLPALDLPKNQMFLYSTADLMCYHTYIRKFHDNQASKGTDVEYKMWTDTSHVAHHIGHQEEYEKLCQKFLNKCLRK</sequence>
<evidence type="ECO:0000256" key="7">
    <source>
        <dbReference type="SAM" id="Phobius"/>
    </source>
</evidence>
<dbReference type="InterPro" id="IPR008547">
    <property type="entry name" value="DUF829_TMEM53"/>
</dbReference>
<comment type="subcellular location">
    <subcellularLocation>
        <location evidence="6">Nucleus outer membrane</location>
        <topology evidence="6">Single-pass membrane protein</topology>
    </subcellularLocation>
</comment>
<dbReference type="PANTHER" id="PTHR12265">
    <property type="entry name" value="TRANSMEMBRANE PROTEIN 53"/>
    <property type="match status" value="1"/>
</dbReference>
<keyword evidence="3 7" id="KW-1133">Transmembrane helix</keyword>
<feature type="transmembrane region" description="Helical" evidence="7">
    <location>
        <begin position="82"/>
        <end position="102"/>
    </location>
</feature>
<dbReference type="InterPro" id="IPR029058">
    <property type="entry name" value="AB_hydrolase_fold"/>
</dbReference>
<comment type="similarity">
    <text evidence="1">Belongs to the TMEM53 family.</text>
</comment>
<name>A0A1I7S502_BURXY</name>
<proteinExistence type="inferred from homology"/>
<dbReference type="PANTHER" id="PTHR12265:SF30">
    <property type="entry name" value="TRANSMEMBRANE PROTEIN 53"/>
    <property type="match status" value="1"/>
</dbReference>
<feature type="transmembrane region" description="Helical" evidence="7">
    <location>
        <begin position="114"/>
        <end position="136"/>
    </location>
</feature>
<gene>
    <name evidence="8" type="ORF">BXYJ_LOCUS9897</name>
</gene>